<feature type="binding site" evidence="2">
    <location>
        <begin position="212"/>
        <end position="214"/>
    </location>
    <ligand>
        <name>substrate</name>
    </ligand>
</feature>
<feature type="binding site" evidence="2">
    <location>
        <begin position="39"/>
        <end position="42"/>
    </location>
    <ligand>
        <name>substrate</name>
    </ligand>
</feature>
<comment type="subunit">
    <text evidence="2">Homodimer.</text>
</comment>
<feature type="active site" description="Proton acceptor" evidence="2">
    <location>
        <position position="86"/>
    </location>
</feature>
<feature type="binding site" evidence="2">
    <location>
        <position position="38"/>
    </location>
    <ligand>
        <name>Mg(2+)</name>
        <dbReference type="ChEBI" id="CHEBI:18420"/>
    </ligand>
</feature>
<dbReference type="RefSeq" id="WP_091281181.1">
    <property type="nucleotide sequence ID" value="NZ_LT629804.1"/>
</dbReference>
<evidence type="ECO:0000256" key="2">
    <source>
        <dbReference type="HAMAP-Rule" id="MF_01139"/>
    </source>
</evidence>
<dbReference type="GO" id="GO:0030145">
    <property type="term" value="F:manganese ion binding"/>
    <property type="evidence" value="ECO:0007669"/>
    <property type="project" value="TreeGrafter"/>
</dbReference>
<comment type="similarity">
    <text evidence="2">Belongs to the UPP synthase family.</text>
</comment>
<feature type="binding site" evidence="2">
    <location>
        <position position="87"/>
    </location>
    <ligand>
        <name>substrate</name>
    </ligand>
</feature>
<dbReference type="GO" id="GO:0008834">
    <property type="term" value="F:ditrans,polycis-undecaprenyl-diphosphate synthase [(2E,6E)-farnesyl-diphosphate specific] activity"/>
    <property type="evidence" value="ECO:0007669"/>
    <property type="project" value="TreeGrafter"/>
</dbReference>
<dbReference type="OrthoDB" id="4191603at2"/>
<feature type="binding site" evidence="2">
    <location>
        <begin position="83"/>
        <end position="85"/>
    </location>
    <ligand>
        <name>substrate</name>
    </ligand>
</feature>
<evidence type="ECO:0000256" key="3">
    <source>
        <dbReference type="SAM" id="MobiDB-lite"/>
    </source>
</evidence>
<comment type="function">
    <text evidence="2">Catalyzes the condensation of isopentenyl diphosphate (IPP) with allylic pyrophosphates generating different type of terpenoids.</text>
</comment>
<feature type="binding site" evidence="2">
    <location>
        <position position="225"/>
    </location>
    <ligand>
        <name>Mg(2+)</name>
        <dbReference type="ChEBI" id="CHEBI:18420"/>
    </ligand>
</feature>
<dbReference type="GO" id="GO:0033850">
    <property type="term" value="F:Z-farnesyl diphosphate synthase activity"/>
    <property type="evidence" value="ECO:0007669"/>
    <property type="project" value="TreeGrafter"/>
</dbReference>
<feature type="binding site" evidence="2">
    <location>
        <position position="206"/>
    </location>
    <ligand>
        <name>substrate</name>
    </ligand>
</feature>
<protein>
    <recommendedName>
        <fullName evidence="2">Isoprenyl transferase</fullName>
        <ecNumber evidence="2">2.5.1.-</ecNumber>
    </recommendedName>
</protein>
<gene>
    <name evidence="4" type="ORF">SAMN04489737_1264</name>
</gene>
<dbReference type="Gene3D" id="3.40.1180.10">
    <property type="entry name" value="Decaprenyl diphosphate synthase-like"/>
    <property type="match status" value="1"/>
</dbReference>
<dbReference type="NCBIfam" id="NF011404">
    <property type="entry name" value="PRK14829.1"/>
    <property type="match status" value="1"/>
</dbReference>
<dbReference type="InterPro" id="IPR018520">
    <property type="entry name" value="UPP_synth-like_CS"/>
</dbReference>
<dbReference type="EMBL" id="LT629804">
    <property type="protein sequence ID" value="SDU80639.1"/>
    <property type="molecule type" value="Genomic_DNA"/>
</dbReference>
<organism evidence="4 5">
    <name type="scientific">Arcanobacterium phocae</name>
    <dbReference type="NCBI Taxonomy" id="131112"/>
    <lineage>
        <taxon>Bacteria</taxon>
        <taxon>Bacillati</taxon>
        <taxon>Actinomycetota</taxon>
        <taxon>Actinomycetes</taxon>
        <taxon>Actinomycetales</taxon>
        <taxon>Actinomycetaceae</taxon>
        <taxon>Arcanobacterium</taxon>
    </lineage>
</organism>
<comment type="cofactor">
    <cofactor evidence="2">
        <name>Mg(2+)</name>
        <dbReference type="ChEBI" id="CHEBI:18420"/>
    </cofactor>
    <text evidence="2">Binds 2 magnesium ions per subunit.</text>
</comment>
<dbReference type="PROSITE" id="PS01066">
    <property type="entry name" value="UPP_SYNTHASE"/>
    <property type="match status" value="1"/>
</dbReference>
<dbReference type="SUPFAM" id="SSF64005">
    <property type="entry name" value="Undecaprenyl diphosphate synthase"/>
    <property type="match status" value="1"/>
</dbReference>
<dbReference type="GO" id="GO:0000287">
    <property type="term" value="F:magnesium ion binding"/>
    <property type="evidence" value="ECO:0007669"/>
    <property type="project" value="UniProtKB-UniRule"/>
</dbReference>
<feature type="binding site" evidence="2">
    <location>
        <position position="43"/>
    </location>
    <ligand>
        <name>substrate</name>
    </ligand>
</feature>
<name>A0A1H2LI98_9ACTO</name>
<dbReference type="CDD" id="cd00475">
    <property type="entry name" value="Cis_IPPS"/>
    <property type="match status" value="1"/>
</dbReference>
<dbReference type="NCBIfam" id="TIGR00055">
    <property type="entry name" value="uppS"/>
    <property type="match status" value="1"/>
</dbReference>
<proteinExistence type="inferred from homology"/>
<dbReference type="GO" id="GO:0016094">
    <property type="term" value="P:polyprenol biosynthetic process"/>
    <property type="evidence" value="ECO:0007669"/>
    <property type="project" value="TreeGrafter"/>
</dbReference>
<dbReference type="InterPro" id="IPR001441">
    <property type="entry name" value="UPP_synth-like"/>
</dbReference>
<evidence type="ECO:0000313" key="5">
    <source>
        <dbReference type="Proteomes" id="UP000214355"/>
    </source>
</evidence>
<evidence type="ECO:0000256" key="1">
    <source>
        <dbReference type="ARBA" id="ARBA00022679"/>
    </source>
</evidence>
<keyword evidence="2" id="KW-0479">Metal-binding</keyword>
<feature type="binding site" evidence="2">
    <location>
        <position position="55"/>
    </location>
    <ligand>
        <name>substrate</name>
    </ligand>
</feature>
<feature type="active site" evidence="2">
    <location>
        <position position="38"/>
    </location>
</feature>
<keyword evidence="5" id="KW-1185">Reference proteome</keyword>
<reference evidence="5" key="1">
    <citation type="submission" date="2016-10" db="EMBL/GenBank/DDBJ databases">
        <authorList>
            <person name="Varghese N."/>
            <person name="Submissions S."/>
        </authorList>
    </citation>
    <scope>NUCLEOTIDE SEQUENCE [LARGE SCALE GENOMIC DNA]</scope>
    <source>
        <strain evidence="5">DSM 10002</strain>
    </source>
</reference>
<dbReference type="PANTHER" id="PTHR10291">
    <property type="entry name" value="DEHYDRODOLICHYL DIPHOSPHATE SYNTHASE FAMILY MEMBER"/>
    <property type="match status" value="1"/>
</dbReference>
<accession>A0A1H2LI98</accession>
<dbReference type="STRING" id="131112.SAMN04489737_1264"/>
<dbReference type="GeneID" id="65344998"/>
<dbReference type="GO" id="GO:0005886">
    <property type="term" value="C:plasma membrane"/>
    <property type="evidence" value="ECO:0007669"/>
    <property type="project" value="TreeGrafter"/>
</dbReference>
<dbReference type="Proteomes" id="UP000214355">
    <property type="component" value="Chromosome I"/>
</dbReference>
<sequence length="266" mass="30037">MERINPMPHEPLAPPAGKVQPPVLPADAIPRHIAIVMDGNGRWANARNLPRTDGHKAGEVALMDVLAGAIEIGVEVVSVYAFSTENWRRSPSEIAFLMKYSRDVIHRRRHELDDWGVKIVWSGRLPRLWSSVIRELQEAQRLTRYNSTLTLNFCCNYGGRAEITDAVVEIARAAAAGDLNPRKITEATIANSLYQPALPDVDLFIRSGGEQRTSNFMLWQASYAEMMFIDEPWPEFDRSALWRCISDYAHRQRRFGGAVDQIAPEN</sequence>
<dbReference type="Pfam" id="PF01255">
    <property type="entry name" value="Prenyltransf"/>
    <property type="match status" value="1"/>
</dbReference>
<dbReference type="GO" id="GO:0005829">
    <property type="term" value="C:cytosol"/>
    <property type="evidence" value="ECO:0007669"/>
    <property type="project" value="TreeGrafter"/>
</dbReference>
<evidence type="ECO:0000313" key="4">
    <source>
        <dbReference type="EMBL" id="SDU80639.1"/>
    </source>
</evidence>
<keyword evidence="1 2" id="KW-0808">Transferase</keyword>
<dbReference type="PANTHER" id="PTHR10291:SF0">
    <property type="entry name" value="DEHYDRODOLICHYL DIPHOSPHATE SYNTHASE 2"/>
    <property type="match status" value="1"/>
</dbReference>
<feature type="binding site" evidence="2">
    <location>
        <position position="51"/>
    </location>
    <ligand>
        <name>substrate</name>
    </ligand>
</feature>
<dbReference type="AlphaFoldDB" id="A0A1H2LI98"/>
<dbReference type="HAMAP" id="MF_01139">
    <property type="entry name" value="ISPT"/>
    <property type="match status" value="1"/>
</dbReference>
<dbReference type="EC" id="2.5.1.-" evidence="2"/>
<feature type="binding site" evidence="2">
    <location>
        <position position="89"/>
    </location>
    <ligand>
        <name>substrate</name>
    </ligand>
</feature>
<feature type="region of interest" description="Disordered" evidence="3">
    <location>
        <begin position="1"/>
        <end position="21"/>
    </location>
</feature>
<dbReference type="InterPro" id="IPR036424">
    <property type="entry name" value="UPP_synth-like_sf"/>
</dbReference>
<keyword evidence="2" id="KW-0460">Magnesium</keyword>